<accession>K2QMH1</accession>
<dbReference type="OrthoDB" id="10635393at2759"/>
<evidence type="ECO:0000313" key="2">
    <source>
        <dbReference type="EMBL" id="EKG11036.1"/>
    </source>
</evidence>
<protein>
    <submittedName>
        <fullName evidence="2">Uncharacterized protein</fullName>
    </submittedName>
</protein>
<evidence type="ECO:0000256" key="1">
    <source>
        <dbReference type="SAM" id="Coils"/>
    </source>
</evidence>
<dbReference type="VEuPathDB" id="FungiDB:MPH_12039"/>
<dbReference type="Proteomes" id="UP000007129">
    <property type="component" value="Unassembled WGS sequence"/>
</dbReference>
<feature type="coiled-coil region" evidence="1">
    <location>
        <begin position="89"/>
        <end position="157"/>
    </location>
</feature>
<reference evidence="2 3" key="1">
    <citation type="journal article" date="2012" name="BMC Genomics">
        <title>Tools to kill: Genome of one of the most destructive plant pathogenic fungi Macrophomina phaseolina.</title>
        <authorList>
            <person name="Islam M.S."/>
            <person name="Haque M.S."/>
            <person name="Islam M.M."/>
            <person name="Emdad E.M."/>
            <person name="Halim A."/>
            <person name="Hossen Q.M.M."/>
            <person name="Hossain M.Z."/>
            <person name="Ahmed B."/>
            <person name="Rahim S."/>
            <person name="Rahman M.S."/>
            <person name="Alam M.M."/>
            <person name="Hou S."/>
            <person name="Wan X."/>
            <person name="Saito J.A."/>
            <person name="Alam M."/>
        </authorList>
    </citation>
    <scope>NUCLEOTIDE SEQUENCE [LARGE SCALE GENOMIC DNA]</scope>
    <source>
        <strain evidence="2 3">MS6</strain>
    </source>
</reference>
<dbReference type="InParanoid" id="K2QMH1"/>
<evidence type="ECO:0000313" key="3">
    <source>
        <dbReference type="Proteomes" id="UP000007129"/>
    </source>
</evidence>
<name>K2QMH1_MACPH</name>
<gene>
    <name evidence="2" type="ORF">MPH_12039</name>
</gene>
<keyword evidence="1" id="KW-0175">Coiled coil</keyword>
<dbReference type="HOGENOM" id="CLU_1661106_0_0_1"/>
<feature type="coiled-coil region" evidence="1">
    <location>
        <begin position="4"/>
        <end position="38"/>
    </location>
</feature>
<dbReference type="EMBL" id="AHHD01000500">
    <property type="protein sequence ID" value="EKG11036.1"/>
    <property type="molecule type" value="Genomic_DNA"/>
</dbReference>
<organism evidence="2 3">
    <name type="scientific">Macrophomina phaseolina (strain MS6)</name>
    <name type="common">Charcoal rot fungus</name>
    <dbReference type="NCBI Taxonomy" id="1126212"/>
    <lineage>
        <taxon>Eukaryota</taxon>
        <taxon>Fungi</taxon>
        <taxon>Dikarya</taxon>
        <taxon>Ascomycota</taxon>
        <taxon>Pezizomycotina</taxon>
        <taxon>Dothideomycetes</taxon>
        <taxon>Dothideomycetes incertae sedis</taxon>
        <taxon>Botryosphaeriales</taxon>
        <taxon>Botryosphaeriaceae</taxon>
        <taxon>Macrophomina</taxon>
    </lineage>
</organism>
<comment type="caution">
    <text evidence="2">The sequence shown here is derived from an EMBL/GenBank/DDBJ whole genome shotgun (WGS) entry which is preliminary data.</text>
</comment>
<dbReference type="AlphaFoldDB" id="K2QMH1"/>
<sequence>MMTHDTAVRRIHDLEAALATARAQQHRLAIELEKLRMEQNARAARRPSLPGPHVPSIFSRSASISTVDSGSGSMTSGGADHEWSVMDMMAEAARNCERMEDRVAFQQQIVALRDKIYSQAEEINERKKESKKWNEEREELIKELRDRDERIKGLERAGL</sequence>
<proteinExistence type="predicted"/>